<evidence type="ECO:0008006" key="3">
    <source>
        <dbReference type="Google" id="ProtNLM"/>
    </source>
</evidence>
<accession>A0AA96RIB8</accession>
<dbReference type="RefSeq" id="WP_314799628.1">
    <property type="nucleotide sequence ID" value="NZ_CP130319.1"/>
</dbReference>
<name>A0AA96RIB8_9BACL</name>
<organism evidence="1 2">
    <name type="scientific">Paenibacillus roseopurpureus</name>
    <dbReference type="NCBI Taxonomy" id="2918901"/>
    <lineage>
        <taxon>Bacteria</taxon>
        <taxon>Bacillati</taxon>
        <taxon>Bacillota</taxon>
        <taxon>Bacilli</taxon>
        <taxon>Bacillales</taxon>
        <taxon>Paenibacillaceae</taxon>
        <taxon>Paenibacillus</taxon>
    </lineage>
</organism>
<protein>
    <recommendedName>
        <fullName evidence="3">Lipoprotein</fullName>
    </recommendedName>
</protein>
<proteinExistence type="predicted"/>
<sequence>MNFRSVWVSFTCSLFIVTGCSQEPNAEHGIQSQAVERMQIHERHMQMLQASKPKRLKSDRFHKVWNGLNDTVGYGQSIDPVVVKKIPKSVPSFNVQLAPFVHLTATVNAADEIDSVTITGTPSSKKERFMMIDCWTHLIATLSKLDDPSATSIVLREIGVRPDADLTDINNHDPFSIQGATYDANFINDVYEFRYQGEASQ</sequence>
<dbReference type="Proteomes" id="UP001304650">
    <property type="component" value="Chromosome"/>
</dbReference>
<dbReference type="EMBL" id="CP130319">
    <property type="protein sequence ID" value="WNR44193.1"/>
    <property type="molecule type" value="Genomic_DNA"/>
</dbReference>
<dbReference type="PROSITE" id="PS51257">
    <property type="entry name" value="PROKAR_LIPOPROTEIN"/>
    <property type="match status" value="1"/>
</dbReference>
<dbReference type="AlphaFoldDB" id="A0AA96RIB8"/>
<gene>
    <name evidence="1" type="ORF">MJB10_24430</name>
</gene>
<evidence type="ECO:0000313" key="2">
    <source>
        <dbReference type="Proteomes" id="UP001304650"/>
    </source>
</evidence>
<reference evidence="1" key="1">
    <citation type="submission" date="2022-02" db="EMBL/GenBank/DDBJ databases">
        <title>Paenibacillus sp. MBLB1832 Whole Genome Shotgun Sequencing.</title>
        <authorList>
            <person name="Hwang C.Y."/>
            <person name="Cho E.-S."/>
            <person name="Seo M.-J."/>
        </authorList>
    </citation>
    <scope>NUCLEOTIDE SEQUENCE</scope>
    <source>
        <strain evidence="1">MBLB1832</strain>
    </source>
</reference>
<keyword evidence="2" id="KW-1185">Reference proteome</keyword>
<evidence type="ECO:0000313" key="1">
    <source>
        <dbReference type="EMBL" id="WNR44193.1"/>
    </source>
</evidence>
<dbReference type="KEGG" id="proo:MJB10_24430"/>